<evidence type="ECO:0000256" key="2">
    <source>
        <dbReference type="SAM" id="MobiDB-lite"/>
    </source>
</evidence>
<comment type="caution">
    <text evidence="3">The sequence shown here is derived from an EMBL/GenBank/DDBJ whole genome shotgun (WGS) entry which is preliminary data.</text>
</comment>
<feature type="region of interest" description="Disordered" evidence="2">
    <location>
        <begin position="908"/>
        <end position="1007"/>
    </location>
</feature>
<dbReference type="PANTHER" id="PTHR45589">
    <property type="entry name" value="WD REPEAT DOMAIN 62, ISOFORM G"/>
    <property type="match status" value="1"/>
</dbReference>
<protein>
    <submittedName>
        <fullName evidence="3">Uncharacterized protein</fullName>
    </submittedName>
</protein>
<dbReference type="GeneID" id="19157034"/>
<feature type="compositionally biased region" description="Basic and acidic residues" evidence="2">
    <location>
        <begin position="933"/>
        <end position="945"/>
    </location>
</feature>
<feature type="region of interest" description="Disordered" evidence="2">
    <location>
        <begin position="1103"/>
        <end position="1123"/>
    </location>
</feature>
<evidence type="ECO:0000256" key="1">
    <source>
        <dbReference type="PROSITE-ProRule" id="PRU00221"/>
    </source>
</evidence>
<dbReference type="HOGENOM" id="CLU_005113_0_0_1"/>
<feature type="region of interest" description="Disordered" evidence="2">
    <location>
        <begin position="105"/>
        <end position="124"/>
    </location>
</feature>
<dbReference type="RefSeq" id="XP_007721235.1">
    <property type="nucleotide sequence ID" value="XM_007723045.1"/>
</dbReference>
<dbReference type="InterPro" id="IPR015943">
    <property type="entry name" value="WD40/YVTN_repeat-like_dom_sf"/>
</dbReference>
<dbReference type="eggNOG" id="KOG1408">
    <property type="taxonomic scope" value="Eukaryota"/>
</dbReference>
<evidence type="ECO:0000313" key="4">
    <source>
        <dbReference type="Proteomes" id="UP000019484"/>
    </source>
</evidence>
<dbReference type="AlphaFoldDB" id="W9YWS9"/>
<feature type="repeat" description="WD" evidence="1">
    <location>
        <begin position="566"/>
        <end position="600"/>
    </location>
</feature>
<keyword evidence="1" id="KW-0853">WD repeat</keyword>
<dbReference type="Gene3D" id="2.130.10.10">
    <property type="entry name" value="YVTN repeat-like/Quinoprotein amine dehydrogenase"/>
    <property type="match status" value="3"/>
</dbReference>
<dbReference type="InterPro" id="IPR052779">
    <property type="entry name" value="WDR62"/>
</dbReference>
<organism evidence="3 4">
    <name type="scientific">Capronia coronata CBS 617.96</name>
    <dbReference type="NCBI Taxonomy" id="1182541"/>
    <lineage>
        <taxon>Eukaryota</taxon>
        <taxon>Fungi</taxon>
        <taxon>Dikarya</taxon>
        <taxon>Ascomycota</taxon>
        <taxon>Pezizomycotina</taxon>
        <taxon>Eurotiomycetes</taxon>
        <taxon>Chaetothyriomycetidae</taxon>
        <taxon>Chaetothyriales</taxon>
        <taxon>Herpotrichiellaceae</taxon>
        <taxon>Capronia</taxon>
    </lineage>
</organism>
<dbReference type="SUPFAM" id="SSF50978">
    <property type="entry name" value="WD40 repeat-like"/>
    <property type="match status" value="2"/>
</dbReference>
<feature type="compositionally biased region" description="Polar residues" evidence="2">
    <location>
        <begin position="10"/>
        <end position="27"/>
    </location>
</feature>
<accession>W9YWS9</accession>
<dbReference type="PROSITE" id="PS50082">
    <property type="entry name" value="WD_REPEATS_2"/>
    <property type="match status" value="1"/>
</dbReference>
<keyword evidence="4" id="KW-1185">Reference proteome</keyword>
<proteinExistence type="predicted"/>
<dbReference type="SMART" id="SM00320">
    <property type="entry name" value="WD40"/>
    <property type="match status" value="7"/>
</dbReference>
<dbReference type="OrthoDB" id="6252103at2759"/>
<dbReference type="PROSITE" id="PS50294">
    <property type="entry name" value="WD_REPEATS_REGION"/>
    <property type="match status" value="1"/>
</dbReference>
<feature type="region of interest" description="Disordered" evidence="2">
    <location>
        <begin position="852"/>
        <end position="875"/>
    </location>
</feature>
<evidence type="ECO:0000313" key="3">
    <source>
        <dbReference type="EMBL" id="EXJ93741.1"/>
    </source>
</evidence>
<feature type="region of interest" description="Disordered" evidence="2">
    <location>
        <begin position="1049"/>
        <end position="1084"/>
    </location>
</feature>
<feature type="compositionally biased region" description="Polar residues" evidence="2">
    <location>
        <begin position="857"/>
        <end position="866"/>
    </location>
</feature>
<dbReference type="STRING" id="1182541.W9YWS9"/>
<dbReference type="EMBL" id="AMWN01000002">
    <property type="protein sequence ID" value="EXJ93741.1"/>
    <property type="molecule type" value="Genomic_DNA"/>
</dbReference>
<feature type="region of interest" description="Disordered" evidence="2">
    <location>
        <begin position="291"/>
        <end position="310"/>
    </location>
</feature>
<dbReference type="Pfam" id="PF00400">
    <property type="entry name" value="WD40"/>
    <property type="match status" value="4"/>
</dbReference>
<dbReference type="Proteomes" id="UP000019484">
    <property type="component" value="Unassembled WGS sequence"/>
</dbReference>
<name>W9YWS9_9EURO</name>
<gene>
    <name evidence="3" type="ORF">A1O1_02134</name>
</gene>
<dbReference type="PANTHER" id="PTHR45589:SF1">
    <property type="entry name" value="WD REPEAT DOMAIN 62, ISOFORM G"/>
    <property type="match status" value="1"/>
</dbReference>
<dbReference type="InterPro" id="IPR036322">
    <property type="entry name" value="WD40_repeat_dom_sf"/>
</dbReference>
<sequence>MASHPYSLRSRLNTQTPSLRTTPTGSPSIPKLGTASPRKPRPSDITIQLHKVIGTTTNSPSGLACCPATETYAYCAGAVAVLAKVDSHHGAPSYRYYKARPTAPSIHPPTAHYEGSPAATPSKRRTTTFMSPRVQDDYNSGSFGREWLEESGGQTWTARERIKSASCVALSADGRWLAVGESGYNPRVLLYSTVEDASCEIPTSIVTDHAYGVRCIAFSSDMRYLATLGNLNDGFLFVWSLNSKTGQLSLHSANKCTANICDMTWCGSNVITVGTRHVKIWQVKDLAKQSPTRKSRYRPSEVYPSSPGPSPLQGRNCLLGSMVDSTFSCVTSVDDEVLVLGTETGHLCSVDVSRGTPELQVLKQTIFSITSVAFLGATKQLLLGTSQGLCYEDYESLQTQGNEESCTNSPRKASRPSSIRRSLGLAQPTGQSVMAIGILQNHTITLDNDGSLQVKRRAVEENSQFHPTFAAHNSVLQGVQALPAASGLGSFFTWSKNGEVKFWNADGILMRQRRLDLEEIGADGENCQNELSQIRYSPARGSFIAGDRFGLLKLIKENDWRAVRTIRAHSSEITSIAVSDEDSLVATCSRDRTVQLFQLDVDNIELLQTMDDHVGSVNQVLFAQSGAKLLSCSADRSLMIRERVFREQNGIQVVAYLSAKVLTLKSAPLSMTISGAHMLVVATMDRRVTRIDFSTGTVMESFKVGDSETDDTVSLNSVIHTAMPDATDALRGLLIGYCTMDKSIRVYNDRNLSLLGRESGHTEGLSDIAVLQHPGDVSPGRQLTIVSTGLDGTIMLWRIVKTLSLWSGQNVSPNRHQAFGLFGDETEDADTKPSPASLPPLRKVLTKVDIAELNKGNPGSSSTPRSLSPVRLKRKTSRLALSTTMDEVEETTTKVGEVNVANIDNLLVNEKSNPPPSPSPAPRTASKPRKKSSRTELNRESESRKVRGITRSPSPPMSMPTTPKQRQKPNNSRLRRPPSVPTDLRSQGVVSGRRKSMSQTSDFGSLGMATEQAGRMLRMYRKKLIHSRETVDLDDLEDEVSGLLKVIRERKDRTQPTQEQTSVKHDLRGSQHAHRRDKAKAATENELDQLAILLGKSSLLAKPSEDRTPFKISGEEEAELTGR</sequence>
<dbReference type="InterPro" id="IPR001680">
    <property type="entry name" value="WD40_rpt"/>
</dbReference>
<reference evidence="3 4" key="1">
    <citation type="submission" date="2013-03" db="EMBL/GenBank/DDBJ databases">
        <title>The Genome Sequence of Capronia coronata CBS 617.96.</title>
        <authorList>
            <consortium name="The Broad Institute Genomics Platform"/>
            <person name="Cuomo C."/>
            <person name="de Hoog S."/>
            <person name="Gorbushina A."/>
            <person name="Walker B."/>
            <person name="Young S.K."/>
            <person name="Zeng Q."/>
            <person name="Gargeya S."/>
            <person name="Fitzgerald M."/>
            <person name="Haas B."/>
            <person name="Abouelleil A."/>
            <person name="Allen A.W."/>
            <person name="Alvarado L."/>
            <person name="Arachchi H.M."/>
            <person name="Berlin A.M."/>
            <person name="Chapman S.B."/>
            <person name="Gainer-Dewar J."/>
            <person name="Goldberg J."/>
            <person name="Griggs A."/>
            <person name="Gujja S."/>
            <person name="Hansen M."/>
            <person name="Howarth C."/>
            <person name="Imamovic A."/>
            <person name="Ireland A."/>
            <person name="Larimer J."/>
            <person name="McCowan C."/>
            <person name="Murphy C."/>
            <person name="Pearson M."/>
            <person name="Poon T.W."/>
            <person name="Priest M."/>
            <person name="Roberts A."/>
            <person name="Saif S."/>
            <person name="Shea T."/>
            <person name="Sisk P."/>
            <person name="Sykes S."/>
            <person name="Wortman J."/>
            <person name="Nusbaum C."/>
            <person name="Birren B."/>
        </authorList>
    </citation>
    <scope>NUCLEOTIDE SEQUENCE [LARGE SCALE GENOMIC DNA]</scope>
    <source>
        <strain evidence="3 4">CBS 617.96</strain>
    </source>
</reference>
<feature type="region of interest" description="Disordered" evidence="2">
    <location>
        <begin position="1"/>
        <end position="43"/>
    </location>
</feature>